<dbReference type="InterPro" id="IPR006279">
    <property type="entry name" value="SoxD"/>
</dbReference>
<dbReference type="AlphaFoldDB" id="A0A844QDA4"/>
<accession>A0A844QDA4</accession>
<evidence type="ECO:0000313" key="3">
    <source>
        <dbReference type="Proteomes" id="UP000463224"/>
    </source>
</evidence>
<feature type="compositionally biased region" description="Basic residues" evidence="1">
    <location>
        <begin position="91"/>
        <end position="110"/>
    </location>
</feature>
<sequence>MLITCPYCGPRDLAEFSYQGDANRPRPDQHDTDQARWNAYVYDRSNPAGPHREYWQHAGGCRKHLLIVRSTLTHAIESVAFAGAQGATPRPARRSPKSRTKTGPAKGKKP</sequence>
<dbReference type="Pfam" id="PF04267">
    <property type="entry name" value="SoxD"/>
    <property type="match status" value="1"/>
</dbReference>
<reference evidence="2 3" key="1">
    <citation type="submission" date="2019-12" db="EMBL/GenBank/DDBJ databases">
        <title>Nitratireductor arenosus sp. nov., Isolated from sea sand, Jeju island, South Korea.</title>
        <authorList>
            <person name="Kim W."/>
        </authorList>
    </citation>
    <scope>NUCLEOTIDE SEQUENCE [LARGE SCALE GENOMIC DNA]</scope>
    <source>
        <strain evidence="2 3">CAU 1489</strain>
    </source>
</reference>
<dbReference type="GO" id="GO:0046653">
    <property type="term" value="P:tetrahydrofolate metabolic process"/>
    <property type="evidence" value="ECO:0007669"/>
    <property type="project" value="InterPro"/>
</dbReference>
<dbReference type="RefSeq" id="WP_156712219.1">
    <property type="nucleotide sequence ID" value="NZ_WPHG01000002.1"/>
</dbReference>
<gene>
    <name evidence="2" type="ORF">GN330_08280</name>
</gene>
<dbReference type="Gene3D" id="3.30.2270.10">
    <property type="entry name" value="Folate-binding superfamily"/>
    <property type="match status" value="1"/>
</dbReference>
<organism evidence="2 3">
    <name type="scientific">Nitratireductor arenosus</name>
    <dbReference type="NCBI Taxonomy" id="2682096"/>
    <lineage>
        <taxon>Bacteria</taxon>
        <taxon>Pseudomonadati</taxon>
        <taxon>Pseudomonadota</taxon>
        <taxon>Alphaproteobacteria</taxon>
        <taxon>Hyphomicrobiales</taxon>
        <taxon>Phyllobacteriaceae</taxon>
        <taxon>Nitratireductor</taxon>
    </lineage>
</organism>
<dbReference type="GO" id="GO:0008115">
    <property type="term" value="F:sarcosine oxidase activity"/>
    <property type="evidence" value="ECO:0007669"/>
    <property type="project" value="InterPro"/>
</dbReference>
<evidence type="ECO:0000313" key="2">
    <source>
        <dbReference type="EMBL" id="MVA97242.1"/>
    </source>
</evidence>
<protein>
    <submittedName>
        <fullName evidence="2">Sarcosine oxidase subunit delta</fullName>
    </submittedName>
</protein>
<proteinExistence type="predicted"/>
<feature type="region of interest" description="Disordered" evidence="1">
    <location>
        <begin position="81"/>
        <end position="110"/>
    </location>
</feature>
<evidence type="ECO:0000256" key="1">
    <source>
        <dbReference type="SAM" id="MobiDB-lite"/>
    </source>
</evidence>
<dbReference type="InterPro" id="IPR038561">
    <property type="entry name" value="SoxD_sf"/>
</dbReference>
<dbReference type="Proteomes" id="UP000463224">
    <property type="component" value="Unassembled WGS sequence"/>
</dbReference>
<keyword evidence="3" id="KW-1185">Reference proteome</keyword>
<name>A0A844QDA4_9HYPH</name>
<dbReference type="EMBL" id="WPHG01000002">
    <property type="protein sequence ID" value="MVA97242.1"/>
    <property type="molecule type" value="Genomic_DNA"/>
</dbReference>
<comment type="caution">
    <text evidence="2">The sequence shown here is derived from an EMBL/GenBank/DDBJ whole genome shotgun (WGS) entry which is preliminary data.</text>
</comment>